<evidence type="ECO:0000259" key="3">
    <source>
        <dbReference type="PROSITE" id="PS51819"/>
    </source>
</evidence>
<sequence length="622" mass="68877">MKTAIATVSISGTLEEKLVAVARAGFLGVEIFENDLITFPGSPADIRAMLADLGLSCPLFQPFRDFEGMPSELRERALQRAARKFSVMRELGTDLVLVCSNCSPLALGDRARIIDDFGALGELAAKHGVRIGYEALAWGRHVNDHREAWSIVRDVDHPNVGLILDSFHSLARGIPSASIGDVRANKLFFVQVADAPRFDMDLLQWSRHFRTMPGQGDLALEEWAEAIWRTGYDGWWSLEIFNDRFRAASGQLVARDGARSLIALRDTVARRPRPAVPASIAPPVAPSHVSFIEFAVSEDEAEQLRSLMSALGFCLTGRHKRKAVERWAQGAINLIVNTEPEGFAHSFDIMHGGSVCAIGLVVADVAAVLDRATALGIDLFRQAVAPDEHAMPSLRGVGGSLIYLLSPQENDQIWRDEFIGIDRPEEQDCARLMRVDHIAYTMHYEEFLSWVLFFVAQFGMEKTPLVEISDPLGLVQSQAVETADRAVRFTLNGSNAQQTLSSRFVQNYFGAGAQHIAFATDDIVAAARAADAAGLERLPIPQNYYDDLIARFALPDELVETMAAYHILYDRDDRGEYFQFYSRAFGKRVFFEVVERRGYDGYGAANASIRLAAQARYKAMAT</sequence>
<dbReference type="InterPro" id="IPR029068">
    <property type="entry name" value="Glyas_Bleomycin-R_OHBP_Dase"/>
</dbReference>
<dbReference type="InterPro" id="IPR037523">
    <property type="entry name" value="VOC_core"/>
</dbReference>
<feature type="binding site" evidence="2">
    <location>
        <position position="191"/>
    </location>
    <ligand>
        <name>a divalent metal cation</name>
        <dbReference type="ChEBI" id="CHEBI:60240"/>
        <note>catalytic</note>
    </ligand>
</feature>
<comment type="cofactor">
    <cofactor evidence="2">
        <name>a divalent metal cation</name>
        <dbReference type="ChEBI" id="CHEBI:60240"/>
    </cofactor>
</comment>
<feature type="binding site" evidence="2">
    <location>
        <position position="437"/>
    </location>
    <ligand>
        <name>Mg(2+)</name>
        <dbReference type="ChEBI" id="CHEBI:18420"/>
    </ligand>
</feature>
<dbReference type="PROSITE" id="PS51819">
    <property type="entry name" value="VOC"/>
    <property type="match status" value="2"/>
</dbReference>
<feature type="binding site" evidence="2">
    <location>
        <position position="239"/>
    </location>
    <ligand>
        <name>a divalent metal cation</name>
        <dbReference type="ChEBI" id="CHEBI:60240"/>
        <note>catalytic</note>
    </ligand>
</feature>
<dbReference type="PANTHER" id="PTHR12110:SF21">
    <property type="entry name" value="XYLOSE ISOMERASE-LIKE TIM BARREL DOMAIN-CONTAINING PROTEIN"/>
    <property type="match status" value="1"/>
</dbReference>
<dbReference type="InterPro" id="IPR043700">
    <property type="entry name" value="DSD"/>
</dbReference>
<dbReference type="Pfam" id="PF01261">
    <property type="entry name" value="AP_endonuc_2"/>
    <property type="match status" value="1"/>
</dbReference>
<gene>
    <name evidence="4" type="ORF">M9980_11080</name>
</gene>
<dbReference type="PANTHER" id="PTHR12110">
    <property type="entry name" value="HYDROXYPYRUVATE ISOMERASE"/>
    <property type="match status" value="1"/>
</dbReference>
<dbReference type="HAMAP" id="MF_02238">
    <property type="entry name" value="DSD"/>
    <property type="match status" value="1"/>
</dbReference>
<feature type="binding site" evidence="2">
    <location>
        <position position="165"/>
    </location>
    <ligand>
        <name>a divalent metal cation</name>
        <dbReference type="ChEBI" id="CHEBI:60240"/>
        <note>catalytic</note>
    </ligand>
</feature>
<evidence type="ECO:0000256" key="1">
    <source>
        <dbReference type="ARBA" id="ARBA00022723"/>
    </source>
</evidence>
<dbReference type="EMBL" id="CP098401">
    <property type="protein sequence ID" value="URW75096.1"/>
    <property type="molecule type" value="Genomic_DNA"/>
</dbReference>
<keyword evidence="2" id="KW-0456">Lyase</keyword>
<feature type="binding site" evidence="2">
    <location>
        <position position="134"/>
    </location>
    <ligand>
        <name>a divalent metal cation</name>
        <dbReference type="ChEBI" id="CHEBI:60240"/>
        <note>catalytic</note>
    </ligand>
</feature>
<comment type="catalytic activity">
    <reaction evidence="2">
        <text>3-dehydroshikimate = 3,4-dihydroxybenzoate + H2O</text>
        <dbReference type="Rhea" id="RHEA:24848"/>
        <dbReference type="ChEBI" id="CHEBI:15377"/>
        <dbReference type="ChEBI" id="CHEBI:16630"/>
        <dbReference type="ChEBI" id="CHEBI:36241"/>
        <dbReference type="EC" id="4.2.1.118"/>
    </reaction>
</comment>
<feature type="binding site" evidence="2">
    <location>
        <position position="515"/>
    </location>
    <ligand>
        <name>Mg(2+)</name>
        <dbReference type="ChEBI" id="CHEBI:18420"/>
    </ligand>
</feature>
<evidence type="ECO:0000313" key="4">
    <source>
        <dbReference type="EMBL" id="URW75096.1"/>
    </source>
</evidence>
<comment type="similarity">
    <text evidence="2">Belongs to the bacterial two-domain DSD family.</text>
</comment>
<dbReference type="EC" id="4.2.1.118" evidence="2"/>
<dbReference type="InterPro" id="IPR013022">
    <property type="entry name" value="Xyl_isomerase-like_TIM-brl"/>
</dbReference>
<dbReference type="InterPro" id="IPR036237">
    <property type="entry name" value="Xyl_isomerase-like_sf"/>
</dbReference>
<keyword evidence="5" id="KW-1185">Reference proteome</keyword>
<comment type="pathway">
    <text evidence="2">Aromatic compound metabolism; 3,4-dihydroxybenzoate biosynthesis.</text>
</comment>
<dbReference type="GO" id="GO:0016853">
    <property type="term" value="F:isomerase activity"/>
    <property type="evidence" value="ECO:0007669"/>
    <property type="project" value="UniProtKB-KW"/>
</dbReference>
<dbReference type="SUPFAM" id="SSF54593">
    <property type="entry name" value="Glyoxalase/Bleomycin resistance protein/Dihydroxybiphenyl dioxygenase"/>
    <property type="match status" value="1"/>
</dbReference>
<feature type="domain" description="VOC" evidence="3">
    <location>
        <begin position="434"/>
        <end position="583"/>
    </location>
</feature>
<evidence type="ECO:0000256" key="2">
    <source>
        <dbReference type="HAMAP-Rule" id="MF_02238"/>
    </source>
</evidence>
<feature type="binding site" evidence="2">
    <location>
        <position position="592"/>
    </location>
    <ligand>
        <name>Mg(2+)</name>
        <dbReference type="ChEBI" id="CHEBI:18420"/>
    </ligand>
</feature>
<keyword evidence="4" id="KW-0413">Isomerase</keyword>
<proteinExistence type="inferred from homology"/>
<protein>
    <recommendedName>
        <fullName evidence="2">3-dehydroshikimate dehydratase</fullName>
        <shortName evidence="2">DSD</shortName>
        <ecNumber evidence="2">4.2.1.118</ecNumber>
    </recommendedName>
</protein>
<feature type="domain" description="VOC" evidence="3">
    <location>
        <begin position="288"/>
        <end position="407"/>
    </location>
</feature>
<reference evidence="4" key="1">
    <citation type="submission" date="2022-05" db="EMBL/GenBank/DDBJ databases">
        <title>Sphingomonas sp. strain RMG20 Genome sequencing and assembly.</title>
        <authorList>
            <person name="Kim I."/>
        </authorList>
    </citation>
    <scope>NUCLEOTIDE SEQUENCE</scope>
    <source>
        <strain evidence="4">RMG20</strain>
    </source>
</reference>
<dbReference type="InterPro" id="IPR050312">
    <property type="entry name" value="IolE/XylAMocC-like"/>
</dbReference>
<dbReference type="InterPro" id="IPR041736">
    <property type="entry name" value="4OHPhenylPyrv_dOase_N"/>
</dbReference>
<dbReference type="Gene3D" id="3.10.180.10">
    <property type="entry name" value="2,3-Dihydroxybiphenyl 1,2-Dioxygenase, domain 1"/>
    <property type="match status" value="2"/>
</dbReference>
<dbReference type="Gene3D" id="3.20.20.150">
    <property type="entry name" value="Divalent-metal-dependent TIM barrel enzymes"/>
    <property type="match status" value="1"/>
</dbReference>
<dbReference type="RefSeq" id="WP_250750696.1">
    <property type="nucleotide sequence ID" value="NZ_CP098401.1"/>
</dbReference>
<dbReference type="Pfam" id="PF14696">
    <property type="entry name" value="Glyoxalase_5"/>
    <property type="match status" value="1"/>
</dbReference>
<name>A0ABY4TX33_9SPHN</name>
<accession>A0ABY4TX33</accession>
<dbReference type="SUPFAM" id="SSF51658">
    <property type="entry name" value="Xylose isomerase-like"/>
    <property type="match status" value="1"/>
</dbReference>
<dbReference type="CDD" id="cd08342">
    <property type="entry name" value="HPPD_N_like"/>
    <property type="match status" value="1"/>
</dbReference>
<evidence type="ECO:0000313" key="5">
    <source>
        <dbReference type="Proteomes" id="UP001055580"/>
    </source>
</evidence>
<comment type="function">
    <text evidence="2">Catalyzes the conversion of 3-dehydroshikimate to protocatechuate (3,4-dihydroxybenzoate), a common intermediate of quinate and shikimate degradation pathways.</text>
</comment>
<dbReference type="Proteomes" id="UP001055580">
    <property type="component" value="Chromosome"/>
</dbReference>
<organism evidence="4 5">
    <name type="scientific">Sphingomonas donggukensis</name>
    <dbReference type="NCBI Taxonomy" id="2949093"/>
    <lineage>
        <taxon>Bacteria</taxon>
        <taxon>Pseudomonadati</taxon>
        <taxon>Pseudomonadota</taxon>
        <taxon>Alphaproteobacteria</taxon>
        <taxon>Sphingomonadales</taxon>
        <taxon>Sphingomonadaceae</taxon>
        <taxon>Sphingomonas</taxon>
    </lineage>
</organism>
<keyword evidence="1 2" id="KW-0479">Metal-binding</keyword>